<dbReference type="EMBL" id="JAFBEC010000005">
    <property type="protein sequence ID" value="MBM7633026.1"/>
    <property type="molecule type" value="Genomic_DNA"/>
</dbReference>
<evidence type="ECO:0000256" key="9">
    <source>
        <dbReference type="ARBA" id="ARBA00049433"/>
    </source>
</evidence>
<dbReference type="InterPro" id="IPR001709">
    <property type="entry name" value="Flavoprot_Pyr_Nucl_cyt_Rdtase"/>
</dbReference>
<keyword evidence="10" id="KW-0813">Transport</keyword>
<dbReference type="SUPFAM" id="SSF63380">
    <property type="entry name" value="Riboflavin synthase domain-like"/>
    <property type="match status" value="1"/>
</dbReference>
<dbReference type="PRINTS" id="PR00371">
    <property type="entry name" value="FPNCR"/>
</dbReference>
<comment type="similarity">
    <text evidence="1">In the C-terminal section; belongs to the flavoprotein pyridine nucleotide cytochrome reductase family.</text>
</comment>
<dbReference type="PANTHER" id="PTHR43396:SF3">
    <property type="entry name" value="FLAVOHEMOPROTEIN"/>
    <property type="match status" value="1"/>
</dbReference>
<dbReference type="InterPro" id="IPR001433">
    <property type="entry name" value="OxRdtase_FAD/NAD-bd"/>
</dbReference>
<comment type="caution">
    <text evidence="13">The sequence shown here is derived from an EMBL/GenBank/DDBJ whole genome shotgun (WGS) entry which is preliminary data.</text>
</comment>
<keyword evidence="5" id="KW-0479">Metal-binding</keyword>
<comment type="catalytic activity">
    <reaction evidence="8">
        <text>2 nitric oxide + NADH + 2 O2 = 2 nitrate + NAD(+) + H(+)</text>
        <dbReference type="Rhea" id="RHEA:19469"/>
        <dbReference type="ChEBI" id="CHEBI:15378"/>
        <dbReference type="ChEBI" id="CHEBI:15379"/>
        <dbReference type="ChEBI" id="CHEBI:16480"/>
        <dbReference type="ChEBI" id="CHEBI:17632"/>
        <dbReference type="ChEBI" id="CHEBI:57540"/>
        <dbReference type="ChEBI" id="CHEBI:57945"/>
        <dbReference type="EC" id="1.14.12.17"/>
    </reaction>
</comment>
<reference evidence="13 14" key="1">
    <citation type="submission" date="2021-01" db="EMBL/GenBank/DDBJ databases">
        <title>Genomic Encyclopedia of Type Strains, Phase IV (KMG-IV): sequencing the most valuable type-strain genomes for metagenomic binning, comparative biology and taxonomic classification.</title>
        <authorList>
            <person name="Goeker M."/>
        </authorList>
    </citation>
    <scope>NUCLEOTIDE SEQUENCE [LARGE SCALE GENOMIC DNA]</scope>
    <source>
        <strain evidence="13 14">DSM 25540</strain>
    </source>
</reference>
<dbReference type="InterPro" id="IPR017927">
    <property type="entry name" value="FAD-bd_FR_type"/>
</dbReference>
<dbReference type="InterPro" id="IPR039261">
    <property type="entry name" value="FNR_nucleotide-bd"/>
</dbReference>
<keyword evidence="7" id="KW-0520">NAD</keyword>
<evidence type="ECO:0000259" key="11">
    <source>
        <dbReference type="PROSITE" id="PS01033"/>
    </source>
</evidence>
<dbReference type="InterPro" id="IPR017938">
    <property type="entry name" value="Riboflavin_synthase-like_b-brl"/>
</dbReference>
<dbReference type="Gene3D" id="1.10.490.10">
    <property type="entry name" value="Globins"/>
    <property type="match status" value="1"/>
</dbReference>
<dbReference type="Pfam" id="PF00175">
    <property type="entry name" value="NAD_binding_1"/>
    <property type="match status" value="1"/>
</dbReference>
<sequence>MLQERDIKNVKETAFVFKEYGREIGERFYETLFEQHPELHNLFNEANQKRGIQQRALVDSVYKAGIHIDELESLGPMITHVAEKHRALGVQPEHYEVVGTILLQTVRDVLGTNVTDDVLESWGKAYAVISAQFIEVERQSYEQVANVRGGWTGNRTFYVTNRVQETAEVISLYMKPVDHEPLPPFLPGQYVTLEMDFGEQSYVHKRHYSLSKISDGNEFRLTIQHEPGVVSSQIHNNIVIGSELKLAAPAGAFTVVDSQRPAVFISEGIGVTPLISMLQSQIDKDQAVTWIHVTKSHDTHILKEEVDAILSKSGQATRHIFYTETSVQDAEPFVNEGMIDASRLTSIVQNLNSDVYVCGSTPFLRAISQALEEIGIPKDQRYYEGFRPQAMSL</sequence>
<keyword evidence="13" id="KW-0560">Oxidoreductase</keyword>
<dbReference type="Gene3D" id="2.40.30.10">
    <property type="entry name" value="Translation factors"/>
    <property type="match status" value="1"/>
</dbReference>
<dbReference type="PRINTS" id="PR00410">
    <property type="entry name" value="PHEHYDRXLASE"/>
</dbReference>
<keyword evidence="6" id="KW-0408">Iron</keyword>
<dbReference type="PROSITE" id="PS51384">
    <property type="entry name" value="FAD_FR"/>
    <property type="match status" value="1"/>
</dbReference>
<evidence type="ECO:0000256" key="1">
    <source>
        <dbReference type="ARBA" id="ARBA00006401"/>
    </source>
</evidence>
<dbReference type="SUPFAM" id="SSF52343">
    <property type="entry name" value="Ferredoxin reductase-like, C-terminal NADP-linked domain"/>
    <property type="match status" value="1"/>
</dbReference>
<protein>
    <recommendedName>
        <fullName evidence="2">nitric oxide dioxygenase</fullName>
        <ecNumber evidence="2">1.14.12.17</ecNumber>
    </recommendedName>
</protein>
<dbReference type="Proteomes" id="UP000741863">
    <property type="component" value="Unassembled WGS sequence"/>
</dbReference>
<comment type="similarity">
    <text evidence="10">Belongs to the globin family.</text>
</comment>
<evidence type="ECO:0000313" key="13">
    <source>
        <dbReference type="EMBL" id="MBM7633026.1"/>
    </source>
</evidence>
<keyword evidence="14" id="KW-1185">Reference proteome</keyword>
<dbReference type="EC" id="1.14.12.17" evidence="2"/>
<dbReference type="InterPro" id="IPR000971">
    <property type="entry name" value="Globin"/>
</dbReference>
<dbReference type="InterPro" id="IPR009050">
    <property type="entry name" value="Globin-like_sf"/>
</dbReference>
<dbReference type="Gene3D" id="3.40.50.80">
    <property type="entry name" value="Nucleotide-binding domain of ferredoxin-NADP reductase (FNR) module"/>
    <property type="match status" value="1"/>
</dbReference>
<dbReference type="CDD" id="cd06184">
    <property type="entry name" value="flavohem_like_fad_nad_binding"/>
    <property type="match status" value="1"/>
</dbReference>
<feature type="domain" description="Globin" evidence="11">
    <location>
        <begin position="1"/>
        <end position="138"/>
    </location>
</feature>
<dbReference type="InterPro" id="IPR012292">
    <property type="entry name" value="Globin/Proto"/>
</dbReference>
<comment type="catalytic activity">
    <reaction evidence="9">
        <text>2 nitric oxide + NADPH + 2 O2 = 2 nitrate + NADP(+) + H(+)</text>
        <dbReference type="Rhea" id="RHEA:19465"/>
        <dbReference type="ChEBI" id="CHEBI:15378"/>
        <dbReference type="ChEBI" id="CHEBI:15379"/>
        <dbReference type="ChEBI" id="CHEBI:16480"/>
        <dbReference type="ChEBI" id="CHEBI:17632"/>
        <dbReference type="ChEBI" id="CHEBI:57783"/>
        <dbReference type="ChEBI" id="CHEBI:58349"/>
        <dbReference type="EC" id="1.14.12.17"/>
    </reaction>
</comment>
<proteinExistence type="inferred from homology"/>
<keyword evidence="4 10" id="KW-0561">Oxygen transport</keyword>
<keyword evidence="3 10" id="KW-0349">Heme</keyword>
<evidence type="ECO:0000256" key="10">
    <source>
        <dbReference type="RuleBase" id="RU000356"/>
    </source>
</evidence>
<dbReference type="PROSITE" id="PS01033">
    <property type="entry name" value="GLOBIN"/>
    <property type="match status" value="1"/>
</dbReference>
<dbReference type="PANTHER" id="PTHR43396">
    <property type="entry name" value="FLAVOHEMOPROTEIN"/>
    <property type="match status" value="1"/>
</dbReference>
<feature type="domain" description="FAD-binding FR-type" evidence="12">
    <location>
        <begin position="152"/>
        <end position="256"/>
    </location>
</feature>
<evidence type="ECO:0000256" key="2">
    <source>
        <dbReference type="ARBA" id="ARBA00012229"/>
    </source>
</evidence>
<keyword evidence="13" id="KW-0223">Dioxygenase</keyword>
<evidence type="ECO:0000256" key="8">
    <source>
        <dbReference type="ARBA" id="ARBA00048649"/>
    </source>
</evidence>
<evidence type="ECO:0000259" key="12">
    <source>
        <dbReference type="PROSITE" id="PS51384"/>
    </source>
</evidence>
<organism evidence="13 14">
    <name type="scientific">Geomicrobium sediminis</name>
    <dbReference type="NCBI Taxonomy" id="1347788"/>
    <lineage>
        <taxon>Bacteria</taxon>
        <taxon>Bacillati</taxon>
        <taxon>Bacillota</taxon>
        <taxon>Bacilli</taxon>
        <taxon>Bacillales</taxon>
        <taxon>Geomicrobium</taxon>
    </lineage>
</organism>
<evidence type="ECO:0000256" key="7">
    <source>
        <dbReference type="ARBA" id="ARBA00023027"/>
    </source>
</evidence>
<name>A0ABS2PCG4_9BACL</name>
<accession>A0ABS2PCG4</accession>
<dbReference type="SUPFAM" id="SSF46458">
    <property type="entry name" value="Globin-like"/>
    <property type="match status" value="1"/>
</dbReference>
<dbReference type="RefSeq" id="WP_204697522.1">
    <property type="nucleotide sequence ID" value="NZ_JAFBEC010000005.1"/>
</dbReference>
<gene>
    <name evidence="13" type="ORF">JOD17_002120</name>
</gene>
<dbReference type="GO" id="GO:0008941">
    <property type="term" value="F:nitric oxide dioxygenase NAD(P)H activity"/>
    <property type="evidence" value="ECO:0007669"/>
    <property type="project" value="UniProtKB-EC"/>
</dbReference>
<evidence type="ECO:0000313" key="14">
    <source>
        <dbReference type="Proteomes" id="UP000741863"/>
    </source>
</evidence>
<evidence type="ECO:0000256" key="5">
    <source>
        <dbReference type="ARBA" id="ARBA00022723"/>
    </source>
</evidence>
<evidence type="ECO:0000256" key="4">
    <source>
        <dbReference type="ARBA" id="ARBA00022621"/>
    </source>
</evidence>
<evidence type="ECO:0000256" key="3">
    <source>
        <dbReference type="ARBA" id="ARBA00022617"/>
    </source>
</evidence>
<dbReference type="Pfam" id="PF00042">
    <property type="entry name" value="Globin"/>
    <property type="match status" value="1"/>
</dbReference>
<evidence type="ECO:0000256" key="6">
    <source>
        <dbReference type="ARBA" id="ARBA00023004"/>
    </source>
</evidence>